<feature type="transmembrane region" description="Helical" evidence="1">
    <location>
        <begin position="340"/>
        <end position="363"/>
    </location>
</feature>
<evidence type="ECO:0000313" key="2">
    <source>
        <dbReference type="EMBL" id="MCP2349169.1"/>
    </source>
</evidence>
<feature type="transmembrane region" description="Helical" evidence="1">
    <location>
        <begin position="547"/>
        <end position="564"/>
    </location>
</feature>
<organism evidence="2 3">
    <name type="scientific">Nonomuraea roseoviolacea subsp. carminata</name>
    <dbReference type="NCBI Taxonomy" id="160689"/>
    <lineage>
        <taxon>Bacteria</taxon>
        <taxon>Bacillati</taxon>
        <taxon>Actinomycetota</taxon>
        <taxon>Actinomycetes</taxon>
        <taxon>Streptosporangiales</taxon>
        <taxon>Streptosporangiaceae</taxon>
        <taxon>Nonomuraea</taxon>
    </lineage>
</organism>
<name>A0ABT1K587_9ACTN</name>
<evidence type="ECO:0000313" key="3">
    <source>
        <dbReference type="Proteomes" id="UP001320766"/>
    </source>
</evidence>
<feature type="transmembrane region" description="Helical" evidence="1">
    <location>
        <begin position="294"/>
        <end position="310"/>
    </location>
</feature>
<evidence type="ECO:0000256" key="1">
    <source>
        <dbReference type="SAM" id="Phobius"/>
    </source>
</evidence>
<comment type="caution">
    <text evidence="2">The sequence shown here is derived from an EMBL/GenBank/DDBJ whole genome shotgun (WGS) entry which is preliminary data.</text>
</comment>
<feature type="transmembrane region" description="Helical" evidence="1">
    <location>
        <begin position="78"/>
        <end position="98"/>
    </location>
</feature>
<feature type="transmembrane region" description="Helical" evidence="1">
    <location>
        <begin position="459"/>
        <end position="477"/>
    </location>
</feature>
<feature type="transmembrane region" description="Helical" evidence="1">
    <location>
        <begin position="21"/>
        <end position="42"/>
    </location>
</feature>
<keyword evidence="1" id="KW-0472">Membrane</keyword>
<feature type="transmembrane region" description="Helical" evidence="1">
    <location>
        <begin position="230"/>
        <end position="250"/>
    </location>
</feature>
<gene>
    <name evidence="2" type="ORF">HD595_005291</name>
</gene>
<feature type="transmembrane region" description="Helical" evidence="1">
    <location>
        <begin position="110"/>
        <end position="128"/>
    </location>
</feature>
<evidence type="ECO:0008006" key="4">
    <source>
        <dbReference type="Google" id="ProtNLM"/>
    </source>
</evidence>
<dbReference type="Proteomes" id="UP001320766">
    <property type="component" value="Unassembled WGS sequence"/>
</dbReference>
<feature type="transmembrane region" description="Helical" evidence="1">
    <location>
        <begin position="397"/>
        <end position="418"/>
    </location>
</feature>
<feature type="transmembrane region" description="Helical" evidence="1">
    <location>
        <begin position="316"/>
        <end position="333"/>
    </location>
</feature>
<reference evidence="2 3" key="1">
    <citation type="submission" date="2022-06" db="EMBL/GenBank/DDBJ databases">
        <title>Sequencing the genomes of 1000 actinobacteria strains.</title>
        <authorList>
            <person name="Klenk H.-P."/>
        </authorList>
    </citation>
    <scope>NUCLEOTIDE SEQUENCE [LARGE SCALE GENOMIC DNA]</scope>
    <source>
        <strain evidence="2 3">DSM 44170</strain>
    </source>
</reference>
<feature type="transmembrane region" description="Helical" evidence="1">
    <location>
        <begin position="202"/>
        <end position="223"/>
    </location>
</feature>
<protein>
    <recommendedName>
        <fullName evidence="4">Glycosyltransferase RgtA/B/C/D-like domain-containing protein</fullName>
    </recommendedName>
</protein>
<keyword evidence="3" id="KW-1185">Reference proteome</keyword>
<dbReference type="RefSeq" id="WP_253773505.1">
    <property type="nucleotide sequence ID" value="NZ_BAAAVE010000048.1"/>
</dbReference>
<proteinExistence type="predicted"/>
<feature type="transmembrane region" description="Helical" evidence="1">
    <location>
        <begin position="430"/>
        <end position="447"/>
    </location>
</feature>
<sequence>MLTTAFTVLVLHHYGVSFRDIGVYGAYVVACVAVPGVLLLRALYDDSRTLAEEVALGTALGLAVEVGAYVAARAAGVPLLVLAWPAATYVLFLAVPALRRHWRSRGARPAAPAWWPWAPALVICYLVARTAQSLYAVSPLTWPDLVRHSDDAAFHLGLIGELKHHMPPTSPIVAGEPLFYHWFVYADWAAASWITGVEPLVLLLRLGMLPVLAAFVVLVASLARRVTGSWKGAAVAVGASLLIGPPRLYLGSLGSFTWGGVHDAAWGSPTFGFAALLFLPVVLLVTDLLQRRRYDARAWLLLGVFLLAVMGAKATFLPMLLVGLAAVAAVEVARRRRPSWPVVTALLMTAACLGFAQIVLFGARRQGLLVAPFSSMRTMWQDLTGAPVDAVPSAASWAGVAAVYLLAWAVTWSPVLGLFRRPALFLRPDVVLMLAIGAAGLGAMIVFDHPGRSQVYFLWGSYPFPAIIAVFGALVALRRARVSRAMALGAIGAGLACAYGIPFLCRVRAPLEPGRPGTDLYLPYLALLVVAALGALAVVVTRAGRRGWALMIVALAAVGLPAAHHARVVSFLSGHGASPAAAAEPAPTAPPGALTAARWLRDHSAPDDVVATNVHCRWGFEHPCDSRQFWLSGLTERHMLVEGWAFTVRNADSWQPGRLEEHQPFWDRDRFAANQAVFRAPSEGAMRRLRDAYGVRWLLVDERLPGVSSGLGDVARLRFRSGDFAVYEPGTSGG</sequence>
<dbReference type="EMBL" id="JAMZEC010000001">
    <property type="protein sequence ID" value="MCP2349169.1"/>
    <property type="molecule type" value="Genomic_DNA"/>
</dbReference>
<keyword evidence="1" id="KW-1133">Transmembrane helix</keyword>
<feature type="transmembrane region" description="Helical" evidence="1">
    <location>
        <begin position="484"/>
        <end position="501"/>
    </location>
</feature>
<feature type="transmembrane region" description="Helical" evidence="1">
    <location>
        <begin position="270"/>
        <end position="289"/>
    </location>
</feature>
<feature type="transmembrane region" description="Helical" evidence="1">
    <location>
        <begin position="521"/>
        <end position="540"/>
    </location>
</feature>
<keyword evidence="1" id="KW-0812">Transmembrane</keyword>
<accession>A0ABT1K587</accession>